<dbReference type="PROSITE" id="PS00108">
    <property type="entry name" value="PROTEIN_KINASE_ST"/>
    <property type="match status" value="1"/>
</dbReference>
<dbReference type="InterPro" id="IPR017441">
    <property type="entry name" value="Protein_kinase_ATP_BS"/>
</dbReference>
<dbReference type="EMBL" id="JABTTQ020001580">
    <property type="protein sequence ID" value="KAK6130386.1"/>
    <property type="molecule type" value="Genomic_DNA"/>
</dbReference>
<reference evidence="14 15" key="1">
    <citation type="journal article" date="2021" name="Comput. Struct. Biotechnol. J.">
        <title>De novo genome assembly of the potent medicinal plant Rehmannia glutinosa using nanopore technology.</title>
        <authorList>
            <person name="Ma L."/>
            <person name="Dong C."/>
            <person name="Song C."/>
            <person name="Wang X."/>
            <person name="Zheng X."/>
            <person name="Niu Y."/>
            <person name="Chen S."/>
            <person name="Feng W."/>
        </authorList>
    </citation>
    <scope>NUCLEOTIDE SEQUENCE [LARGE SCALE GENOMIC DNA]</scope>
    <source>
        <strain evidence="14">DH-2019</strain>
    </source>
</reference>
<dbReference type="InterPro" id="IPR000719">
    <property type="entry name" value="Prot_kinase_dom"/>
</dbReference>
<evidence type="ECO:0000256" key="6">
    <source>
        <dbReference type="ARBA" id="ARBA00022840"/>
    </source>
</evidence>
<keyword evidence="7" id="KW-0223">Dioxygenase</keyword>
<sequence length="581" mass="65364">MEVDTLEGCSPRGENEDEAKLEATSSMVSTSDTEQAKINGKPDSQWKGFLRKLKKGPTMHSFHPNLPHLLSIKKLSRKRTNRSTQSLPALPPHIEADLYYCFETSWKNFTLSDLEEATDNFSHENLIGEGGYSEVYKGHLEDGQLIAVKRLIRGTPEEMTADYLSELGILVHVNHPNIAGVIGYGVEGGMHLVLPLSPNGSLSSLLKGKREKLTWSLRYNIALGIASGLSYLHEGCQRRIIHRDIKSANILLTEDFEPQISDFGLAKWLPDQWTHLTVSQFEGTFGYLPPEFFMHGTVDEKTDVYAFGVLLLELISGRAALDESHNSVVMWAKPLLLSKSITEIVDPSLDGVYDWEQLSRVVMVASLCIHQNSSERPQMSQAVRMLQGDEGILQSKKKFQKRPALRRTYPLEAKSELKRSAVADNVSGKSKLSEVRTSSGMFIRKGKDPIVAGIEDKIATWTFLPKENGEDIQVLRYEPGQKYDPHYDYFTDKVNIARGGHRIATVLMYLTDVEKGGETVFPSAEFQIPRVYMLAALWMKAKSGPQQSGFMSILSTKLWDLVEIARMRRKLREMGFAWGMH</sequence>
<dbReference type="SUPFAM" id="SSF56112">
    <property type="entry name" value="Protein kinase-like (PK-like)"/>
    <property type="match status" value="1"/>
</dbReference>
<dbReference type="InterPro" id="IPR046958">
    <property type="entry name" value="RBK1/2/STUNTED"/>
</dbReference>
<dbReference type="Gene3D" id="1.10.510.10">
    <property type="entry name" value="Transferase(Phosphotransferase) domain 1"/>
    <property type="match status" value="1"/>
</dbReference>
<evidence type="ECO:0000256" key="4">
    <source>
        <dbReference type="ARBA" id="ARBA00022741"/>
    </source>
</evidence>
<dbReference type="Pfam" id="PF13640">
    <property type="entry name" value="2OG-FeII_Oxy_3"/>
    <property type="match status" value="1"/>
</dbReference>
<accession>A0ABR0V613</accession>
<name>A0ABR0V613_REHGL</name>
<dbReference type="InterPro" id="IPR008271">
    <property type="entry name" value="Ser/Thr_kinase_AS"/>
</dbReference>
<keyword evidence="3" id="KW-0479">Metal-binding</keyword>
<evidence type="ECO:0000256" key="7">
    <source>
        <dbReference type="ARBA" id="ARBA00022964"/>
    </source>
</evidence>
<keyword evidence="15" id="KW-1185">Reference proteome</keyword>
<dbReference type="SMART" id="SM00702">
    <property type="entry name" value="P4Hc"/>
    <property type="match status" value="1"/>
</dbReference>
<feature type="binding site" evidence="10">
    <location>
        <position position="149"/>
    </location>
    <ligand>
        <name>ATP</name>
        <dbReference type="ChEBI" id="CHEBI:30616"/>
    </ligand>
</feature>
<evidence type="ECO:0000256" key="10">
    <source>
        <dbReference type="PROSITE-ProRule" id="PRU10141"/>
    </source>
</evidence>
<evidence type="ECO:0000259" key="13">
    <source>
        <dbReference type="PROSITE" id="PS51471"/>
    </source>
</evidence>
<evidence type="ECO:0000313" key="15">
    <source>
        <dbReference type="Proteomes" id="UP001318860"/>
    </source>
</evidence>
<dbReference type="Proteomes" id="UP001318860">
    <property type="component" value="Unassembled WGS sequence"/>
</dbReference>
<dbReference type="PROSITE" id="PS00107">
    <property type="entry name" value="PROTEIN_KINASE_ATP"/>
    <property type="match status" value="1"/>
</dbReference>
<keyword evidence="5" id="KW-0418">Kinase</keyword>
<dbReference type="InterPro" id="IPR011009">
    <property type="entry name" value="Kinase-like_dom_sf"/>
</dbReference>
<dbReference type="InterPro" id="IPR005123">
    <property type="entry name" value="Oxoglu/Fe-dep_dioxygenase_dom"/>
</dbReference>
<evidence type="ECO:0000256" key="3">
    <source>
        <dbReference type="ARBA" id="ARBA00022723"/>
    </source>
</evidence>
<dbReference type="InterPro" id="IPR044862">
    <property type="entry name" value="Pro_4_hyd_alph_FE2OG_OXY"/>
</dbReference>
<evidence type="ECO:0000256" key="5">
    <source>
        <dbReference type="ARBA" id="ARBA00022777"/>
    </source>
</evidence>
<evidence type="ECO:0008006" key="16">
    <source>
        <dbReference type="Google" id="ProtNLM"/>
    </source>
</evidence>
<dbReference type="PROSITE" id="PS50011">
    <property type="entry name" value="PROTEIN_KINASE_DOM"/>
    <property type="match status" value="1"/>
</dbReference>
<feature type="region of interest" description="Disordered" evidence="11">
    <location>
        <begin position="1"/>
        <end position="41"/>
    </location>
</feature>
<dbReference type="Pfam" id="PF00069">
    <property type="entry name" value="Pkinase"/>
    <property type="match status" value="1"/>
</dbReference>
<evidence type="ECO:0000259" key="12">
    <source>
        <dbReference type="PROSITE" id="PS50011"/>
    </source>
</evidence>
<evidence type="ECO:0000256" key="2">
    <source>
        <dbReference type="ARBA" id="ARBA00022679"/>
    </source>
</evidence>
<feature type="domain" description="Fe2OG dioxygenase" evidence="13">
    <location>
        <begin position="468"/>
        <end position="581"/>
    </location>
</feature>
<protein>
    <recommendedName>
        <fullName evidence="16">Receptor-like cytosolic serine/threonine-protein kinase RBK2</fullName>
    </recommendedName>
</protein>
<keyword evidence="8" id="KW-0560">Oxidoreductase</keyword>
<evidence type="ECO:0000256" key="1">
    <source>
        <dbReference type="ARBA" id="ARBA00001961"/>
    </source>
</evidence>
<keyword evidence="9" id="KW-0408">Iron</keyword>
<evidence type="ECO:0000313" key="14">
    <source>
        <dbReference type="EMBL" id="KAK6130386.1"/>
    </source>
</evidence>
<keyword evidence="6 10" id="KW-0067">ATP-binding</keyword>
<dbReference type="SMART" id="SM00220">
    <property type="entry name" value="S_TKc"/>
    <property type="match status" value="1"/>
</dbReference>
<comment type="caution">
    <text evidence="14">The sequence shown here is derived from an EMBL/GenBank/DDBJ whole genome shotgun (WGS) entry which is preliminary data.</text>
</comment>
<dbReference type="Gene3D" id="3.30.200.20">
    <property type="entry name" value="Phosphorylase Kinase, domain 1"/>
    <property type="match status" value="1"/>
</dbReference>
<evidence type="ECO:0000256" key="8">
    <source>
        <dbReference type="ARBA" id="ARBA00023002"/>
    </source>
</evidence>
<comment type="cofactor">
    <cofactor evidence="1">
        <name>L-ascorbate</name>
        <dbReference type="ChEBI" id="CHEBI:38290"/>
    </cofactor>
</comment>
<organism evidence="14 15">
    <name type="scientific">Rehmannia glutinosa</name>
    <name type="common">Chinese foxglove</name>
    <dbReference type="NCBI Taxonomy" id="99300"/>
    <lineage>
        <taxon>Eukaryota</taxon>
        <taxon>Viridiplantae</taxon>
        <taxon>Streptophyta</taxon>
        <taxon>Embryophyta</taxon>
        <taxon>Tracheophyta</taxon>
        <taxon>Spermatophyta</taxon>
        <taxon>Magnoliopsida</taxon>
        <taxon>eudicotyledons</taxon>
        <taxon>Gunneridae</taxon>
        <taxon>Pentapetalae</taxon>
        <taxon>asterids</taxon>
        <taxon>lamiids</taxon>
        <taxon>Lamiales</taxon>
        <taxon>Orobanchaceae</taxon>
        <taxon>Rehmannieae</taxon>
        <taxon>Rehmannia</taxon>
    </lineage>
</organism>
<keyword evidence="2" id="KW-0808">Transferase</keyword>
<feature type="compositionally biased region" description="Polar residues" evidence="11">
    <location>
        <begin position="23"/>
        <end position="33"/>
    </location>
</feature>
<dbReference type="InterPro" id="IPR006620">
    <property type="entry name" value="Pro_4_hyd_alph"/>
</dbReference>
<keyword evidence="4 10" id="KW-0547">Nucleotide-binding</keyword>
<gene>
    <name evidence="14" type="ORF">DH2020_035891</name>
</gene>
<evidence type="ECO:0000256" key="11">
    <source>
        <dbReference type="SAM" id="MobiDB-lite"/>
    </source>
</evidence>
<feature type="domain" description="Protein kinase" evidence="12">
    <location>
        <begin position="121"/>
        <end position="392"/>
    </location>
</feature>
<dbReference type="Gene3D" id="2.60.120.620">
    <property type="entry name" value="q2cbj1_9rhob like domain"/>
    <property type="match status" value="1"/>
</dbReference>
<dbReference type="PROSITE" id="PS51471">
    <property type="entry name" value="FE2OG_OXY"/>
    <property type="match status" value="1"/>
</dbReference>
<evidence type="ECO:0000256" key="9">
    <source>
        <dbReference type="ARBA" id="ARBA00023004"/>
    </source>
</evidence>
<dbReference type="PANTHER" id="PTHR47987:SF13">
    <property type="entry name" value="RECEPTOR-LIKE CYTOSOLIC SERINE_THREONINE-PROTEIN KINASE RBK2"/>
    <property type="match status" value="1"/>
</dbReference>
<proteinExistence type="predicted"/>
<dbReference type="PANTHER" id="PTHR47987">
    <property type="entry name" value="OS08G0249100 PROTEIN"/>
    <property type="match status" value="1"/>
</dbReference>